<feature type="region of interest" description="Disordered" evidence="1">
    <location>
        <begin position="1"/>
        <end position="20"/>
    </location>
</feature>
<evidence type="ECO:0000313" key="2">
    <source>
        <dbReference type="EMBL" id="VVW59890.1"/>
    </source>
</evidence>
<sequence>MKNLYPKTKGKVHPSPSFPHSSSAAFSSASSASASASSGSGSDASSILKVLPAAILAMTTAMVMEDREVLAYLIARSLSSMLAQEEKRRWRRSQQHRPAFDCGCFDCYTSFWIRWDASPNRELIHDVIEAFEEHLAKAEGSAAAGKRAKGRRFSGKNRSFWISSGSDVAPVAVTDAVSAPEREDPPPPTALVKEEPPMEGESPPEERAVEDDEEGRGDAAAEAENDAGDARRVAAPSPGRSLVRKLVPDVMGFFASRLWAV</sequence>
<feature type="compositionally biased region" description="Acidic residues" evidence="1">
    <location>
        <begin position="208"/>
        <end position="227"/>
    </location>
</feature>
<dbReference type="PANTHER" id="PTHR31903">
    <property type="entry name" value="F12F1.11-RELATED"/>
    <property type="match status" value="1"/>
</dbReference>
<accession>A0A5K1FB58</accession>
<reference evidence="2" key="1">
    <citation type="submission" date="2019-09" db="EMBL/GenBank/DDBJ databases">
        <authorList>
            <person name="Zhang L."/>
        </authorList>
    </citation>
    <scope>NUCLEOTIDE SEQUENCE</scope>
</reference>
<protein>
    <submittedName>
        <fullName evidence="2">Uncharacterized protein</fullName>
    </submittedName>
</protein>
<organism evidence="2">
    <name type="scientific">Nymphaea colorata</name>
    <name type="common">pocket water lily</name>
    <dbReference type="NCBI Taxonomy" id="210225"/>
    <lineage>
        <taxon>Eukaryota</taxon>
        <taxon>Viridiplantae</taxon>
        <taxon>Streptophyta</taxon>
        <taxon>Embryophyta</taxon>
        <taxon>Tracheophyta</taxon>
        <taxon>Spermatophyta</taxon>
        <taxon>Magnoliopsida</taxon>
        <taxon>Nymphaeales</taxon>
        <taxon>Nymphaeaceae</taxon>
        <taxon>Nymphaea</taxon>
    </lineage>
</organism>
<gene>
    <name evidence="2" type="ORF">NYM_LOCUS23225</name>
</gene>
<name>A0A5K1FB58_9MAGN</name>
<dbReference type="PANTHER" id="PTHR31903:SF4">
    <property type="entry name" value="OS11G0490300 PROTEIN"/>
    <property type="match status" value="1"/>
</dbReference>
<dbReference type="AlphaFoldDB" id="A0A5K1FB58"/>
<dbReference type="OMA" id="MFPDIMG"/>
<proteinExistence type="predicted"/>
<dbReference type="Gramene" id="NC7G0235210.1">
    <property type="protein sequence ID" value="NC7G0235210.1:cds"/>
    <property type="gene ID" value="NC7G0235210"/>
</dbReference>
<evidence type="ECO:0000256" key="1">
    <source>
        <dbReference type="SAM" id="MobiDB-lite"/>
    </source>
</evidence>
<dbReference type="EMBL" id="LR721785">
    <property type="protein sequence ID" value="VVW59890.1"/>
    <property type="molecule type" value="Genomic_DNA"/>
</dbReference>
<dbReference type="OrthoDB" id="1937859at2759"/>
<feature type="region of interest" description="Disordered" evidence="1">
    <location>
        <begin position="176"/>
        <end position="241"/>
    </location>
</feature>